<dbReference type="GO" id="GO:0016158">
    <property type="term" value="F:inositol hexakisphosphate 3-phosphatase activity"/>
    <property type="evidence" value="ECO:0007669"/>
    <property type="project" value="UniProtKB-EC"/>
</dbReference>
<dbReference type="InterPro" id="IPR021858">
    <property type="entry name" value="Fun_TF"/>
</dbReference>
<evidence type="ECO:0000256" key="6">
    <source>
        <dbReference type="ARBA" id="ARBA00023125"/>
    </source>
</evidence>
<feature type="signal peptide" evidence="9">
    <location>
        <begin position="1"/>
        <end position="20"/>
    </location>
</feature>
<evidence type="ECO:0000256" key="5">
    <source>
        <dbReference type="ARBA" id="ARBA00023015"/>
    </source>
</evidence>
<proteinExistence type="inferred from homology"/>
<organism evidence="11 12">
    <name type="scientific">Fusarium langsethiae</name>
    <dbReference type="NCBI Taxonomy" id="179993"/>
    <lineage>
        <taxon>Eukaryota</taxon>
        <taxon>Fungi</taxon>
        <taxon>Dikarya</taxon>
        <taxon>Ascomycota</taxon>
        <taxon>Pezizomycotina</taxon>
        <taxon>Sordariomycetes</taxon>
        <taxon>Hypocreomycetidae</taxon>
        <taxon>Hypocreales</taxon>
        <taxon>Nectriaceae</taxon>
        <taxon>Fusarium</taxon>
    </lineage>
</organism>
<keyword evidence="5" id="KW-0805">Transcription regulation</keyword>
<dbReference type="InterPro" id="IPR000560">
    <property type="entry name" value="His_Pase_clade-2"/>
</dbReference>
<dbReference type="CDD" id="cd00067">
    <property type="entry name" value="GAL4"/>
    <property type="match status" value="1"/>
</dbReference>
<dbReference type="Proteomes" id="UP000037904">
    <property type="component" value="Unassembled WGS sequence"/>
</dbReference>
<dbReference type="InterPro" id="IPR033379">
    <property type="entry name" value="Acid_Pase_AS"/>
</dbReference>
<keyword evidence="3" id="KW-0479">Metal-binding</keyword>
<dbReference type="SUPFAM" id="SSF57701">
    <property type="entry name" value="Zn2/Cys6 DNA-binding domain"/>
    <property type="match status" value="1"/>
</dbReference>
<dbReference type="Pfam" id="PF11951">
    <property type="entry name" value="Fungal_trans_2"/>
    <property type="match status" value="1"/>
</dbReference>
<evidence type="ECO:0000256" key="2">
    <source>
        <dbReference type="ARBA" id="ARBA00012632"/>
    </source>
</evidence>
<dbReference type="GO" id="GO:0003677">
    <property type="term" value="F:DNA binding"/>
    <property type="evidence" value="ECO:0007669"/>
    <property type="project" value="UniProtKB-KW"/>
</dbReference>
<gene>
    <name evidence="11" type="ORF">FLAG1_02359</name>
</gene>
<feature type="domain" description="Zn(2)-C6 fungal-type" evidence="10">
    <location>
        <begin position="467"/>
        <end position="492"/>
    </location>
</feature>
<dbReference type="GO" id="GO:0000981">
    <property type="term" value="F:DNA-binding transcription factor activity, RNA polymerase II-specific"/>
    <property type="evidence" value="ECO:0007669"/>
    <property type="project" value="InterPro"/>
</dbReference>
<evidence type="ECO:0000259" key="10">
    <source>
        <dbReference type="Pfam" id="PF00172"/>
    </source>
</evidence>
<protein>
    <recommendedName>
        <fullName evidence="2">3-phytase</fullName>
        <ecNumber evidence="2">3.1.3.8</ecNumber>
    </recommendedName>
</protein>
<reference evidence="11 12" key="1">
    <citation type="submission" date="2015-04" db="EMBL/GenBank/DDBJ databases">
        <title>The draft genome sequence of Fusarium langsethiae, a T-2/HT-2 mycotoxin producer.</title>
        <authorList>
            <person name="Lysoe E."/>
            <person name="Divon H.H."/>
            <person name="Terzi V."/>
            <person name="Orru L."/>
            <person name="Lamontanara A."/>
            <person name="Kolseth A.-K."/>
            <person name="Frandsen R.J."/>
            <person name="Nielsen K."/>
            <person name="Thrane U."/>
        </authorList>
    </citation>
    <scope>NUCLEOTIDE SEQUENCE [LARGE SCALE GENOMIC DNA]</scope>
    <source>
        <strain evidence="11 12">Fl201059</strain>
    </source>
</reference>
<dbReference type="PANTHER" id="PTHR36206">
    <property type="entry name" value="ASPERCRYPTIN BIOSYNTHESIS CLUSTER-SPECIFIC TRANSCRIPTION REGULATOR ATNN-RELATED"/>
    <property type="match status" value="1"/>
</dbReference>
<keyword evidence="6" id="KW-0238">DNA-binding</keyword>
<feature type="chain" id="PRO_5005846705" description="3-phytase" evidence="9">
    <location>
        <begin position="21"/>
        <end position="995"/>
    </location>
</feature>
<keyword evidence="12" id="KW-1185">Reference proteome</keyword>
<dbReference type="InterPro" id="IPR052360">
    <property type="entry name" value="Transcr_Regulatory_Proteins"/>
</dbReference>
<dbReference type="EMBL" id="JXCE01000022">
    <property type="protein sequence ID" value="KPA44771.1"/>
    <property type="molecule type" value="Genomic_DNA"/>
</dbReference>
<dbReference type="SUPFAM" id="SSF53254">
    <property type="entry name" value="Phosphoglycerate mutase-like"/>
    <property type="match status" value="1"/>
</dbReference>
<comment type="caution">
    <text evidence="11">The sequence shown here is derived from an EMBL/GenBank/DDBJ whole genome shotgun (WGS) entry which is preliminary data.</text>
</comment>
<dbReference type="InterPro" id="IPR029033">
    <property type="entry name" value="His_PPase_superfam"/>
</dbReference>
<dbReference type="EC" id="3.1.3.8" evidence="2"/>
<dbReference type="InterPro" id="IPR036864">
    <property type="entry name" value="Zn2-C6_fun-type_DNA-bd_sf"/>
</dbReference>
<keyword evidence="4" id="KW-0862">Zinc</keyword>
<comment type="similarity">
    <text evidence="1">Belongs to the histidine acid phosphatase family.</text>
</comment>
<evidence type="ECO:0000256" key="3">
    <source>
        <dbReference type="ARBA" id="ARBA00022723"/>
    </source>
</evidence>
<evidence type="ECO:0000256" key="7">
    <source>
        <dbReference type="ARBA" id="ARBA00023163"/>
    </source>
</evidence>
<evidence type="ECO:0000256" key="9">
    <source>
        <dbReference type="SAM" id="SignalP"/>
    </source>
</evidence>
<dbReference type="GO" id="GO:0008270">
    <property type="term" value="F:zinc ion binding"/>
    <property type="evidence" value="ECO:0007669"/>
    <property type="project" value="InterPro"/>
</dbReference>
<accession>A0A0N0DGY4</accession>
<dbReference type="Gene3D" id="4.10.240.10">
    <property type="entry name" value="Zn(2)-C6 fungal-type DNA-binding domain"/>
    <property type="match status" value="1"/>
</dbReference>
<evidence type="ECO:0000256" key="1">
    <source>
        <dbReference type="ARBA" id="ARBA00005375"/>
    </source>
</evidence>
<dbReference type="Pfam" id="PF00328">
    <property type="entry name" value="His_Phos_2"/>
    <property type="match status" value="1"/>
</dbReference>
<dbReference type="AlphaFoldDB" id="A0A0N0DGY4"/>
<dbReference type="InterPro" id="IPR001138">
    <property type="entry name" value="Zn2Cys6_DnaBD"/>
</dbReference>
<evidence type="ECO:0000256" key="8">
    <source>
        <dbReference type="ARBA" id="ARBA00023242"/>
    </source>
</evidence>
<evidence type="ECO:0000256" key="4">
    <source>
        <dbReference type="ARBA" id="ARBA00022833"/>
    </source>
</evidence>
<sequence>MKAPIVAVAVLGTCCQASHAQSGSSIDPVQPVLLPDTAAAKNPLSHLGGNGPWHIGADITGISSDVPEGCQVDQAAYVSRHGSRYPDTGAHNGWLEMQRKFQESDYTTTRPLEFLHNWKSPLTNPEIQIAQLSKTGYKELFDMGYTIRTRYPDLYREGEEFVVWANNYTRVIQTAQLFLHGFLGTNSSLGTVVSVTGKGMPAHLGDTLAPSDMCPTFVDDSSKQTDAWQSKWLPAFKKRLSQYIEGDLDLEDGQWNDFPYICGFESQITGQLSPFCSTFNQKELEQYEYQQDLRYYYGVGPATKVASKMMVPFLDALVQRFVAGPDATGTNFDGKDFKLPKILMSFLNDGQLNELAVATGVYDNQKRLPVDRIPEDRLWRNSEISPMRGTIAFERLTCTKKGRPGQKYMRILINDRVYPVPSCKDGPGRSCALAKYAKITKDRLKKQAFYPYALIHIPYGDVVFHKLRKVKCDEGRPACQRCLSTGRTCDGYGIWGGGSKDLASKHIPRSNPATILASLNTHEKLYFDWFKRRTSTKISATFSSGFWNTLVFQAGSREPAVLHALLALSSAHKKGVVEMGAHRNSPGAEMNQQEQFTLQQYVKAIGHLQPHFSAKDRSSCRMALITCIIFVCLEFFRGHFATAQLHLKNGLDILAHMQGLHDASSGILALKPCQEATDTWIVEALSRLHIQVELFRHLYHHSCIILQPAPYPQDATPDRFDSLNDAWKGLELVYNQIFHLTHRARQQHITATEQVSQQLLITRLAQWQLMFQEFLSTRPGGPNREMAKAFQVVRIQYAMINIMADTCIHNNEMIYDSCTDKFILLVQELTGLWEASTHDYALEDEMPLHVMATCMPRSIIDLGWLPALYFTAVKCRVHRIRIEALKLLRTSPHREGIWDAHIVACVAKKVIELEEGDFYEGIDLDDDFPLNTSMRDQDFQLPLLPEYRRLSEIETELLGAPMDKIRLYGKREQDGVNRRVLLSEYSVSEQTWKDT</sequence>
<name>A0A0N0DGY4_FUSLA</name>
<dbReference type="CDD" id="cd07061">
    <property type="entry name" value="HP_HAP_like"/>
    <property type="match status" value="1"/>
</dbReference>
<dbReference type="PANTHER" id="PTHR36206:SF16">
    <property type="entry name" value="TRANSCRIPTION FACTOR DOMAIN-CONTAINING PROTEIN-RELATED"/>
    <property type="match status" value="1"/>
</dbReference>
<evidence type="ECO:0000313" key="12">
    <source>
        <dbReference type="Proteomes" id="UP000037904"/>
    </source>
</evidence>
<dbReference type="Gene3D" id="3.40.50.1240">
    <property type="entry name" value="Phosphoglycerate mutase-like"/>
    <property type="match status" value="1"/>
</dbReference>
<dbReference type="Pfam" id="PF00172">
    <property type="entry name" value="Zn_clus"/>
    <property type="match status" value="1"/>
</dbReference>
<evidence type="ECO:0000313" key="11">
    <source>
        <dbReference type="EMBL" id="KPA44771.1"/>
    </source>
</evidence>
<keyword evidence="9" id="KW-0732">Signal</keyword>
<keyword evidence="7" id="KW-0804">Transcription</keyword>
<keyword evidence="8" id="KW-0539">Nucleus</keyword>
<dbReference type="PROSITE" id="PS00616">
    <property type="entry name" value="HIS_ACID_PHOSPHAT_1"/>
    <property type="match status" value="1"/>
</dbReference>